<evidence type="ECO:0000313" key="2">
    <source>
        <dbReference type="Proteomes" id="UP000249464"/>
    </source>
</evidence>
<protein>
    <submittedName>
        <fullName evidence="1">BQ5605_C011g06402 protein</fullName>
    </submittedName>
</protein>
<dbReference type="Proteomes" id="UP000249464">
    <property type="component" value="Unassembled WGS sequence"/>
</dbReference>
<reference evidence="1 2" key="1">
    <citation type="submission" date="2016-11" db="EMBL/GenBank/DDBJ databases">
        <authorList>
            <person name="Jaros S."/>
            <person name="Januszkiewicz K."/>
            <person name="Wedrychowicz H."/>
        </authorList>
    </citation>
    <scope>NUCLEOTIDE SEQUENCE [LARGE SCALE GENOMIC DNA]</scope>
</reference>
<organism evidence="1 2">
    <name type="scientific">Microbotryum silenes-dioicae</name>
    <dbReference type="NCBI Taxonomy" id="796604"/>
    <lineage>
        <taxon>Eukaryota</taxon>
        <taxon>Fungi</taxon>
        <taxon>Dikarya</taxon>
        <taxon>Basidiomycota</taxon>
        <taxon>Pucciniomycotina</taxon>
        <taxon>Microbotryomycetes</taxon>
        <taxon>Microbotryales</taxon>
        <taxon>Microbotryaceae</taxon>
        <taxon>Microbotryum</taxon>
    </lineage>
</organism>
<sequence length="37" mass="4105">MDPLPPSRACSDTWGGPAHNKFESLLNKYKVSEVIES</sequence>
<proteinExistence type="predicted"/>
<accession>A0A2X0LT77</accession>
<evidence type="ECO:0000313" key="1">
    <source>
        <dbReference type="EMBL" id="SGY12142.1"/>
    </source>
</evidence>
<dbReference type="EMBL" id="FQNC01000011">
    <property type="protein sequence ID" value="SGY12142.1"/>
    <property type="molecule type" value="Genomic_DNA"/>
</dbReference>
<gene>
    <name evidence="1" type="primary">BQ5605_C011g06402</name>
    <name evidence="1" type="ORF">BQ5605_C011G06402</name>
</gene>
<dbReference type="AlphaFoldDB" id="A0A2X0LT77"/>
<name>A0A2X0LT77_9BASI</name>
<keyword evidence="2" id="KW-1185">Reference proteome</keyword>